<feature type="transmembrane region" description="Helical" evidence="1">
    <location>
        <begin position="56"/>
        <end position="76"/>
    </location>
</feature>
<dbReference type="EMBL" id="JACHHW010000006">
    <property type="protein sequence ID" value="MBB5188090.1"/>
    <property type="molecule type" value="Genomic_DNA"/>
</dbReference>
<comment type="caution">
    <text evidence="2">The sequence shown here is derived from an EMBL/GenBank/DDBJ whole genome shotgun (WGS) entry which is preliminary data.</text>
</comment>
<feature type="transmembrane region" description="Helical" evidence="1">
    <location>
        <begin position="85"/>
        <end position="105"/>
    </location>
</feature>
<name>A0A840R6S8_9GAMM</name>
<evidence type="ECO:0000313" key="3">
    <source>
        <dbReference type="Proteomes" id="UP000536640"/>
    </source>
</evidence>
<evidence type="ECO:0008006" key="4">
    <source>
        <dbReference type="Google" id="ProtNLM"/>
    </source>
</evidence>
<keyword evidence="1" id="KW-1133">Transmembrane helix</keyword>
<organism evidence="2 3">
    <name type="scientific">Zhongshania antarctica</name>
    <dbReference type="NCBI Taxonomy" id="641702"/>
    <lineage>
        <taxon>Bacteria</taxon>
        <taxon>Pseudomonadati</taxon>
        <taxon>Pseudomonadota</taxon>
        <taxon>Gammaproteobacteria</taxon>
        <taxon>Cellvibrionales</taxon>
        <taxon>Spongiibacteraceae</taxon>
        <taxon>Zhongshania</taxon>
    </lineage>
</organism>
<evidence type="ECO:0000256" key="1">
    <source>
        <dbReference type="SAM" id="Phobius"/>
    </source>
</evidence>
<protein>
    <recommendedName>
        <fullName evidence="4">Pilus assembly protein</fullName>
    </recommendedName>
</protein>
<keyword evidence="1" id="KW-0812">Transmembrane</keyword>
<dbReference type="RefSeq" id="WP_184463189.1">
    <property type="nucleotide sequence ID" value="NZ_JACHHW010000006.1"/>
</dbReference>
<dbReference type="Proteomes" id="UP000536640">
    <property type="component" value="Unassembled WGS sequence"/>
</dbReference>
<sequence>MKLGTLSVTWQILKAKIRATVVHAIVTIVIALLSAVLVFCLWYPDQLAFLMEGANLYLLILAVEVCLGPLMSLVVYNPEKSTRELWVDYTLVVLVQLAALSYGLYSTFNSRPVYQVLVIDRFEMVGALELNDADLNEAAADFSKLPISGPITICVDRPTGAVEKNALLLSALNGRDIELLPKYYRHCHEGEVLTVAYDRQRLLSALSALNRLEDFASKLPVGEFSWIPVKSRIGVWVQIFPNESPRKPYYLDFNPFM</sequence>
<dbReference type="AlphaFoldDB" id="A0A840R6S8"/>
<keyword evidence="1" id="KW-0472">Membrane</keyword>
<evidence type="ECO:0000313" key="2">
    <source>
        <dbReference type="EMBL" id="MBB5188090.1"/>
    </source>
</evidence>
<keyword evidence="3" id="KW-1185">Reference proteome</keyword>
<accession>A0A840R6S8</accession>
<reference evidence="2 3" key="1">
    <citation type="submission" date="2020-08" db="EMBL/GenBank/DDBJ databases">
        <title>Genomic Encyclopedia of Type Strains, Phase IV (KMG-IV): sequencing the most valuable type-strain genomes for metagenomic binning, comparative biology and taxonomic classification.</title>
        <authorList>
            <person name="Goeker M."/>
        </authorList>
    </citation>
    <scope>NUCLEOTIDE SEQUENCE [LARGE SCALE GENOMIC DNA]</scope>
    <source>
        <strain evidence="2 3">DSM 25701</strain>
    </source>
</reference>
<feature type="transmembrane region" description="Helical" evidence="1">
    <location>
        <begin position="21"/>
        <end position="44"/>
    </location>
</feature>
<proteinExistence type="predicted"/>
<gene>
    <name evidence="2" type="ORF">HNQ57_002369</name>
</gene>